<dbReference type="GO" id="GO:0005737">
    <property type="term" value="C:cytoplasm"/>
    <property type="evidence" value="ECO:0007669"/>
    <property type="project" value="UniProtKB-SubCell"/>
</dbReference>
<dbReference type="GO" id="GO:0003677">
    <property type="term" value="F:DNA binding"/>
    <property type="evidence" value="ECO:0007669"/>
    <property type="project" value="UniProtKB-UniRule"/>
</dbReference>
<protein>
    <recommendedName>
        <fullName evidence="10 11">Tyrosine recombinase XerC</fullName>
    </recommendedName>
</protein>
<dbReference type="GO" id="GO:0006313">
    <property type="term" value="P:DNA transposition"/>
    <property type="evidence" value="ECO:0007669"/>
    <property type="project" value="UniProtKB-UniRule"/>
</dbReference>
<comment type="caution">
    <text evidence="14">The sequence shown here is derived from an EMBL/GenBank/DDBJ whole genome shotgun (WGS) entry which is preliminary data.</text>
</comment>
<feature type="active site" evidence="10">
    <location>
        <position position="173"/>
    </location>
</feature>
<evidence type="ECO:0000259" key="12">
    <source>
        <dbReference type="PROSITE" id="PS51898"/>
    </source>
</evidence>
<gene>
    <name evidence="10 14" type="primary">xerC</name>
    <name evidence="14" type="ORF">IC621_07325</name>
</gene>
<dbReference type="InterPro" id="IPR004107">
    <property type="entry name" value="Integrase_SAM-like_N"/>
</dbReference>
<feature type="active site" description="O-(3'-phospho-DNA)-tyrosine intermediate" evidence="10">
    <location>
        <position position="281"/>
    </location>
</feature>
<evidence type="ECO:0000256" key="2">
    <source>
        <dbReference type="ARBA" id="ARBA00006657"/>
    </source>
</evidence>
<evidence type="ECO:0000313" key="14">
    <source>
        <dbReference type="EMBL" id="MBD1380034.1"/>
    </source>
</evidence>
<dbReference type="InterPro" id="IPR010998">
    <property type="entry name" value="Integrase_recombinase_N"/>
</dbReference>
<dbReference type="PANTHER" id="PTHR30349">
    <property type="entry name" value="PHAGE INTEGRASE-RELATED"/>
    <property type="match status" value="1"/>
</dbReference>
<feature type="domain" description="Tyr recombinase" evidence="12">
    <location>
        <begin position="109"/>
        <end position="294"/>
    </location>
</feature>
<dbReference type="Gene3D" id="1.10.150.130">
    <property type="match status" value="1"/>
</dbReference>
<keyword evidence="6 10" id="KW-0229">DNA integration</keyword>
<dbReference type="PROSITE" id="PS51900">
    <property type="entry name" value="CB"/>
    <property type="match status" value="1"/>
</dbReference>
<feature type="active site" evidence="10">
    <location>
        <position position="249"/>
    </location>
</feature>
<keyword evidence="8 10" id="KW-0233">DNA recombination</keyword>
<dbReference type="Gene3D" id="1.10.443.10">
    <property type="entry name" value="Intergrase catalytic core"/>
    <property type="match status" value="1"/>
</dbReference>
<keyword evidence="4 10" id="KW-0132">Cell division</keyword>
<evidence type="ECO:0000256" key="10">
    <source>
        <dbReference type="HAMAP-Rule" id="MF_01808"/>
    </source>
</evidence>
<dbReference type="InterPro" id="IPR011010">
    <property type="entry name" value="DNA_brk_join_enz"/>
</dbReference>
<dbReference type="RefSeq" id="WP_191157216.1">
    <property type="nucleotide sequence ID" value="NZ_JACXAI010000006.1"/>
</dbReference>
<sequence length="300" mass="35265">MENVKNFLNLFVDYLQIERNCSQYTTVNYATDIKEFYVFMNEEGIGELRDITYQDIRLYLTKLHQKEFARTYISRKISSLRSYFKFLLREKYLQENPFSLVSLPKKEQRIPNFFYEDDLNELFSLSDLSTPLGQRDQALLELLYATGIRVSECCDIRLQDLDMYLDTVLVNGKGKKQRYVPFGSFAHEKLKLYLEDGRITLLNKQNNHHDMLFVNHRGGPLTTRGVRHVLNELIKKTSKTLHIHPHMFRHTFATHLLNGGADLRSVQELLGHAHLSSTQVYTHVSKEHLRKSYLSHHPRA</sequence>
<dbReference type="CDD" id="cd00798">
    <property type="entry name" value="INT_XerDC_C"/>
    <property type="match status" value="1"/>
</dbReference>
<dbReference type="InterPro" id="IPR013762">
    <property type="entry name" value="Integrase-like_cat_sf"/>
</dbReference>
<evidence type="ECO:0000256" key="1">
    <source>
        <dbReference type="ARBA" id="ARBA00004496"/>
    </source>
</evidence>
<dbReference type="Pfam" id="PF02899">
    <property type="entry name" value="Phage_int_SAM_1"/>
    <property type="match status" value="1"/>
</dbReference>
<dbReference type="InterPro" id="IPR050090">
    <property type="entry name" value="Tyrosine_recombinase_XerCD"/>
</dbReference>
<comment type="similarity">
    <text evidence="2 10">Belongs to the 'phage' integrase family. XerC subfamily.</text>
</comment>
<feature type="active site" evidence="10">
    <location>
        <position position="246"/>
    </location>
</feature>
<proteinExistence type="inferred from homology"/>
<dbReference type="InterPro" id="IPR023009">
    <property type="entry name" value="Tyrosine_recombinase_XerC/XerD"/>
</dbReference>
<accession>A0A926NEI2</accession>
<dbReference type="PANTHER" id="PTHR30349:SF77">
    <property type="entry name" value="TYROSINE RECOMBINASE XERC"/>
    <property type="match status" value="1"/>
</dbReference>
<dbReference type="GO" id="GO:0051301">
    <property type="term" value="P:cell division"/>
    <property type="evidence" value="ECO:0007669"/>
    <property type="project" value="UniProtKB-UniRule"/>
</dbReference>
<dbReference type="InterPro" id="IPR011931">
    <property type="entry name" value="Recomb_XerC"/>
</dbReference>
<evidence type="ECO:0000256" key="4">
    <source>
        <dbReference type="ARBA" id="ARBA00022618"/>
    </source>
</evidence>
<dbReference type="NCBIfam" id="NF001399">
    <property type="entry name" value="PRK00283.1"/>
    <property type="match status" value="1"/>
</dbReference>
<dbReference type="NCBIfam" id="TIGR02224">
    <property type="entry name" value="recomb_XerC"/>
    <property type="match status" value="1"/>
</dbReference>
<keyword evidence="3 10" id="KW-0963">Cytoplasm</keyword>
<comment type="function">
    <text evidence="10">Site-specific tyrosine recombinase, which acts by catalyzing the cutting and rejoining of the recombining DNA molecules. The XerC-XerD complex is essential to convert dimers of the bacterial chromosome into monomers to permit their segregation at cell division. It also contributes to the segregational stability of plasmids.</text>
</comment>
<keyword evidence="15" id="KW-1185">Reference proteome</keyword>
<keyword evidence="7 10" id="KW-0238">DNA-binding</keyword>
<comment type="subcellular location">
    <subcellularLocation>
        <location evidence="1 10">Cytoplasm</location>
    </subcellularLocation>
</comment>
<feature type="domain" description="Core-binding (CB)" evidence="13">
    <location>
        <begin position="2"/>
        <end position="88"/>
    </location>
</feature>
<evidence type="ECO:0000256" key="9">
    <source>
        <dbReference type="ARBA" id="ARBA00023306"/>
    </source>
</evidence>
<evidence type="ECO:0000256" key="7">
    <source>
        <dbReference type="ARBA" id="ARBA00023125"/>
    </source>
</evidence>
<evidence type="ECO:0000256" key="6">
    <source>
        <dbReference type="ARBA" id="ARBA00022908"/>
    </source>
</evidence>
<evidence type="ECO:0000256" key="11">
    <source>
        <dbReference type="NCBIfam" id="TIGR02224"/>
    </source>
</evidence>
<evidence type="ECO:0000313" key="15">
    <source>
        <dbReference type="Proteomes" id="UP000626844"/>
    </source>
</evidence>
<evidence type="ECO:0000259" key="13">
    <source>
        <dbReference type="PROSITE" id="PS51900"/>
    </source>
</evidence>
<evidence type="ECO:0000256" key="8">
    <source>
        <dbReference type="ARBA" id="ARBA00023172"/>
    </source>
</evidence>
<keyword evidence="5 10" id="KW-0159">Chromosome partition</keyword>
<dbReference type="InterPro" id="IPR044068">
    <property type="entry name" value="CB"/>
</dbReference>
<dbReference type="SUPFAM" id="SSF56349">
    <property type="entry name" value="DNA breaking-rejoining enzymes"/>
    <property type="match status" value="1"/>
</dbReference>
<dbReference type="HAMAP" id="MF_01808">
    <property type="entry name" value="Recomb_XerC_XerD"/>
    <property type="match status" value="1"/>
</dbReference>
<feature type="active site" evidence="10">
    <location>
        <position position="149"/>
    </location>
</feature>
<dbReference type="AlphaFoldDB" id="A0A926NEI2"/>
<evidence type="ECO:0000256" key="5">
    <source>
        <dbReference type="ARBA" id="ARBA00022829"/>
    </source>
</evidence>
<feature type="active site" evidence="10">
    <location>
        <position position="272"/>
    </location>
</feature>
<organism evidence="14 15">
    <name type="scientific">Metabacillus arenae</name>
    <dbReference type="NCBI Taxonomy" id="2771434"/>
    <lineage>
        <taxon>Bacteria</taxon>
        <taxon>Bacillati</taxon>
        <taxon>Bacillota</taxon>
        <taxon>Bacilli</taxon>
        <taxon>Bacillales</taxon>
        <taxon>Bacillaceae</taxon>
        <taxon>Metabacillus</taxon>
    </lineage>
</organism>
<dbReference type="GO" id="GO:0009037">
    <property type="term" value="F:tyrosine-based site-specific recombinase activity"/>
    <property type="evidence" value="ECO:0007669"/>
    <property type="project" value="UniProtKB-UniRule"/>
</dbReference>
<dbReference type="Proteomes" id="UP000626844">
    <property type="component" value="Unassembled WGS sequence"/>
</dbReference>
<evidence type="ECO:0000256" key="3">
    <source>
        <dbReference type="ARBA" id="ARBA00022490"/>
    </source>
</evidence>
<reference evidence="14" key="1">
    <citation type="submission" date="2020-09" db="EMBL/GenBank/DDBJ databases">
        <title>A novel bacterium of genus Bacillus, isolated from South China Sea.</title>
        <authorList>
            <person name="Huang H."/>
            <person name="Mo K."/>
            <person name="Hu Y."/>
        </authorList>
    </citation>
    <scope>NUCLEOTIDE SEQUENCE</scope>
    <source>
        <strain evidence="14">IB182487</strain>
    </source>
</reference>
<dbReference type="PROSITE" id="PS51898">
    <property type="entry name" value="TYR_RECOMBINASE"/>
    <property type="match status" value="1"/>
</dbReference>
<dbReference type="InterPro" id="IPR002104">
    <property type="entry name" value="Integrase_catalytic"/>
</dbReference>
<dbReference type="GO" id="GO:0007059">
    <property type="term" value="P:chromosome segregation"/>
    <property type="evidence" value="ECO:0007669"/>
    <property type="project" value="UniProtKB-UniRule"/>
</dbReference>
<comment type="subunit">
    <text evidence="10">Forms a cyclic heterotetrameric complex composed of two molecules of XerC and two molecules of XerD.</text>
</comment>
<name>A0A926NEI2_9BACI</name>
<keyword evidence="9 10" id="KW-0131">Cell cycle</keyword>
<dbReference type="EMBL" id="JACXAI010000006">
    <property type="protein sequence ID" value="MBD1380034.1"/>
    <property type="molecule type" value="Genomic_DNA"/>
</dbReference>
<dbReference type="Pfam" id="PF00589">
    <property type="entry name" value="Phage_integrase"/>
    <property type="match status" value="1"/>
</dbReference>